<evidence type="ECO:0000313" key="2">
    <source>
        <dbReference type="Proteomes" id="UP001151002"/>
    </source>
</evidence>
<reference evidence="1" key="1">
    <citation type="submission" date="2022-11" db="EMBL/GenBank/DDBJ databases">
        <authorList>
            <person name="Somphong A."/>
            <person name="Phongsopitanun W."/>
        </authorList>
    </citation>
    <scope>NUCLEOTIDE SEQUENCE</scope>
    <source>
        <strain evidence="1">Pm04-4</strain>
    </source>
</reference>
<dbReference type="Proteomes" id="UP001151002">
    <property type="component" value="Unassembled WGS sequence"/>
</dbReference>
<evidence type="ECO:0008006" key="3">
    <source>
        <dbReference type="Google" id="ProtNLM"/>
    </source>
</evidence>
<accession>A0ABT4BJ93</accession>
<gene>
    <name evidence="1" type="ORF">OWR29_47410</name>
</gene>
<evidence type="ECO:0000313" key="1">
    <source>
        <dbReference type="EMBL" id="MCY1145680.1"/>
    </source>
</evidence>
<name>A0ABT4BJ93_9ACTN</name>
<proteinExistence type="predicted"/>
<protein>
    <recommendedName>
        <fullName evidence="3">Transposase</fullName>
    </recommendedName>
</protein>
<dbReference type="RefSeq" id="WP_267570298.1">
    <property type="nucleotide sequence ID" value="NZ_JAPNTZ010000030.1"/>
</dbReference>
<dbReference type="EMBL" id="JAPNTZ010000030">
    <property type="protein sequence ID" value="MCY1145680.1"/>
    <property type="molecule type" value="Genomic_DNA"/>
</dbReference>
<sequence>MAEENRRLRDEVAEPRRINEILRAASSYLASELGPTRQQSWGSSTNTVTASRSRYSFCPDQERSRCWVTHRLG</sequence>
<keyword evidence="2" id="KW-1185">Reference proteome</keyword>
<organism evidence="1 2">
    <name type="scientific">Paractinoplanes pyxinae</name>
    <dbReference type="NCBI Taxonomy" id="2997416"/>
    <lineage>
        <taxon>Bacteria</taxon>
        <taxon>Bacillati</taxon>
        <taxon>Actinomycetota</taxon>
        <taxon>Actinomycetes</taxon>
        <taxon>Micromonosporales</taxon>
        <taxon>Micromonosporaceae</taxon>
        <taxon>Paractinoplanes</taxon>
    </lineage>
</organism>
<comment type="caution">
    <text evidence="1">The sequence shown here is derived from an EMBL/GenBank/DDBJ whole genome shotgun (WGS) entry which is preliminary data.</text>
</comment>